<dbReference type="EMBL" id="CYKH01001106">
    <property type="protein sequence ID" value="CUG83837.1"/>
    <property type="molecule type" value="Genomic_DNA"/>
</dbReference>
<dbReference type="InterPro" id="IPR025697">
    <property type="entry name" value="CLU_dom"/>
</dbReference>
<feature type="region of interest" description="Disordered" evidence="1">
    <location>
        <begin position="43"/>
        <end position="92"/>
    </location>
</feature>
<feature type="compositionally biased region" description="Polar residues" evidence="1">
    <location>
        <begin position="1080"/>
        <end position="1089"/>
    </location>
</feature>
<organism evidence="3 4">
    <name type="scientific">Bodo saltans</name>
    <name type="common">Flagellated protozoan</name>
    <dbReference type="NCBI Taxonomy" id="75058"/>
    <lineage>
        <taxon>Eukaryota</taxon>
        <taxon>Discoba</taxon>
        <taxon>Euglenozoa</taxon>
        <taxon>Kinetoplastea</taxon>
        <taxon>Metakinetoplastina</taxon>
        <taxon>Eubodonida</taxon>
        <taxon>Bodonidae</taxon>
        <taxon>Bodo</taxon>
    </lineage>
</organism>
<evidence type="ECO:0000256" key="1">
    <source>
        <dbReference type="SAM" id="MobiDB-lite"/>
    </source>
</evidence>
<sequence length="2077" mass="228231">MNSVSAAVAPAQLQYSISAAIRNIIGDDSEAVQTIVLEGMAASEAQDEAQRSPNTSPGQTTTIAEDEHNLRPPPPIGSPTSMVPQGEPPLGVKWQRDLNRTRELFVSTPIAFAARQRRIEGIIRDFTTHVTSVVEQTFSLMLQSQWWKRRARGSLLVHMGSRAEVVERVQRQLDAGEPHGLNELMEGWLEQDADSFVLDGIEYSLLHTDKNMTGHVEQVQRELLEDFNRRNPQQAAQTTLPEHLHSLSSMLAFERIRKAAHREVKTRRQLLGHHYMETYCQTPLCCAVDFMGLTFMAEAACGFTRQTCQGGLFLSTTDQYRRVFAQGDAVPGNNISAHLQRAISVSCFLKMHPKCGVTGYVPVDLQVQVPSDGTVYLRCSRRMFPPVLALLGGVRPPSTLGATHPLAQQAGCRLKAEFLEVLSDYGGAPTSSSQGLALSPDCWLDEPSRSIDNNDSECLQVNQVLHDKTIPLVGEIIGRLDEMLRLDNVRAPSSQLHSRSPSRTTDARAAASAWLPQFASNFTGATLKSLLHTYGVNLCFLGRIVEWVVGSIAAHTTMNAASAAKYSCSTSSPAPSLVALDSVFLQGHPMIRLLRLEMCSRALRVIVQAEQRRKVALYVTAVVPKKQRRRQSGSHSANDHSPELESLRRVVGEAMCEVMCRCSGELMASQSGDDATFWLNELIPMVQALFGCTIPFTRAGASTSTAPGDSRVLGLSTAARVRTRALRQDEGGEVELRSRPMRLASLEVAPWGHINDARFAHAVPTEAYVMSPAHNFQHSPHSSPQRAQQPQTAIDSRCIVSIEPRRANDVESVRLGACQDYQLTERTCDMLSSIVERRLDSPSGFACRCIPHVVNMESASLPLDAAALTRLVQGEGKQVEQMLLDDMKERKQRSTSGLSADISLLRSYHSLAITSIFRGSLPSAAEWLTKIKEAFSRDLANNDLGQAMTMALSSRLELLRRRSQEATELASHALLIVSDVGHDTQLLPVCMATLLDSLDAGGVTALKGRKSEVARQLVPLCLRYGLPVGRVAAREATHRIHVALLPPKPPVVAMIIDDKRHVVSPMRSRTSPPPSKNRRTNSLSASQLEGATGGVAPPQGPPQYTKRARIVLAKPLLRFLGACCQLMIDENGAIDAEIASVALHLLLWTRDVQFVPLATALLVHSIPSTDSHFRPCCELVSESLHDWLGNVASDGSNVPFRQLLHMLTTHHSTIREPCMLLAYFRQQLATRRLQEAHRHTKDNPLSTASSERVLVRGTSSILATTKKAQSFQRAIHAFAAHQPGESSTIATEVDEDRFELQGYYYLQKDSQLIIGGGDADSVVVHCVLYFMRCFLLQVLDSVPAASRCDPQLWDATAAAAYGDIVNLTKFFSDARLDVAVLLNRMLSSILDEHTLPPGVVNQRSSLCLELFSRDQGNAATPVMQSIVDERGFRLGSADSPVSLVATPFVWFLHDATYLIVGKQMELLGLLDRHARSEHIAEDEPKKGPQLEWVKELFFSCECGLELMAALRMVHRHGSVRDPVQMYTNKKISVNRSPTSDGLSPLSKTTHSLSTIFPFTVAQAAAPVVLTDEASPTLSAPPGMLKCTALDKSHMELVAAIFNPALVSEETVGVPLRRLIETYVLQPTTFPSRIAVIADRFPIQRPQLWHCYFRCCQAVYEAHLDLCAPVLAPHSGGRSDAQLRDMRTILTTILTISAEHLGSFPNRHILEDALRMCKQRHGTDGDHLSIGRGALATSYQTLGDTSATLKTSMQQTKRHTGHPPPVSPVRSAMVPEASPAKVADAGSTFSSIGRSVSGLSTTATLHRRLNRLEEPTVQFRVITPSVTQGDAVRIEWTLPTRVPPKYAAVGLFPAHEGSLLVLGNAEELHKGIRFRNWRGQEEFRAPMKSGKFIVAFFISPHSDSLPIEGMQGLLQIEPRHEHSGPLPKLRHEALQELAALPTVSVVSLPSTSTTCFIPCDSATSERARNEAMLRRAVREETAPTKYLKRPLPQLERSVSAMSLQAVSDQMSDAATLCCVKSHTPELRSHTSLTIFKHDHDKVPQAMKDGQERYLKSLRSIKSKLETQGTLVVLVGSAK</sequence>
<evidence type="ECO:0000259" key="2">
    <source>
        <dbReference type="PROSITE" id="PS51823"/>
    </source>
</evidence>
<proteinExistence type="predicted"/>
<keyword evidence="4" id="KW-1185">Reference proteome</keyword>
<dbReference type="PROSITE" id="PS51823">
    <property type="entry name" value="CLU"/>
    <property type="match status" value="1"/>
</dbReference>
<feature type="region of interest" description="Disordered" evidence="1">
    <location>
        <begin position="1063"/>
        <end position="1102"/>
    </location>
</feature>
<gene>
    <name evidence="3" type="ORF">BSAL_87825</name>
</gene>
<reference evidence="4" key="1">
    <citation type="submission" date="2015-09" db="EMBL/GenBank/DDBJ databases">
        <authorList>
            <consortium name="Pathogen Informatics"/>
        </authorList>
    </citation>
    <scope>NUCLEOTIDE SEQUENCE [LARGE SCALE GENOMIC DNA]</scope>
    <source>
        <strain evidence="4">Lake Konstanz</strain>
    </source>
</reference>
<dbReference type="Proteomes" id="UP000051952">
    <property type="component" value="Unassembled WGS sequence"/>
</dbReference>
<feature type="compositionally biased region" description="Polar residues" evidence="1">
    <location>
        <begin position="51"/>
        <end position="63"/>
    </location>
</feature>
<evidence type="ECO:0000313" key="3">
    <source>
        <dbReference type="EMBL" id="CUG83837.1"/>
    </source>
</evidence>
<feature type="domain" description="Clu" evidence="2">
    <location>
        <begin position="71"/>
        <end position="391"/>
    </location>
</feature>
<dbReference type="VEuPathDB" id="TriTrypDB:BSAL_87825"/>
<accession>A0A0S4J2D6</accession>
<evidence type="ECO:0000313" key="4">
    <source>
        <dbReference type="Proteomes" id="UP000051952"/>
    </source>
</evidence>
<protein>
    <recommendedName>
        <fullName evidence="2">Clu domain-containing protein</fullName>
    </recommendedName>
</protein>
<name>A0A0S4J2D6_BODSA</name>